<feature type="compositionally biased region" description="Polar residues" evidence="1">
    <location>
        <begin position="43"/>
        <end position="57"/>
    </location>
</feature>
<gene>
    <name evidence="2" type="ORF">SORBI_3005G198700</name>
</gene>
<sequence>MTVFKKCSHCLLALPSMPGQANCSSSSTKELQLYWYLSRLQSTTTHTPGDSDNNTPSIDQTTNTDTQITQTNKQAKRRLDFLPDDAATNDREEAQKLSEPQSHLHAPKRHKNIADSSPSPSI</sequence>
<evidence type="ECO:0000256" key="1">
    <source>
        <dbReference type="SAM" id="MobiDB-lite"/>
    </source>
</evidence>
<feature type="compositionally biased region" description="Low complexity" evidence="1">
    <location>
        <begin position="58"/>
        <end position="72"/>
    </location>
</feature>
<reference evidence="2 3" key="1">
    <citation type="journal article" date="2009" name="Nature">
        <title>The Sorghum bicolor genome and the diversification of grasses.</title>
        <authorList>
            <person name="Paterson A.H."/>
            <person name="Bowers J.E."/>
            <person name="Bruggmann R."/>
            <person name="Dubchak I."/>
            <person name="Grimwood J."/>
            <person name="Gundlach H."/>
            <person name="Haberer G."/>
            <person name="Hellsten U."/>
            <person name="Mitros T."/>
            <person name="Poliakov A."/>
            <person name="Schmutz J."/>
            <person name="Spannagl M."/>
            <person name="Tang H."/>
            <person name="Wang X."/>
            <person name="Wicker T."/>
            <person name="Bharti A.K."/>
            <person name="Chapman J."/>
            <person name="Feltus F.A."/>
            <person name="Gowik U."/>
            <person name="Grigoriev I.V."/>
            <person name="Lyons E."/>
            <person name="Maher C.A."/>
            <person name="Martis M."/>
            <person name="Narechania A."/>
            <person name="Otillar R.P."/>
            <person name="Penning B.W."/>
            <person name="Salamov A.A."/>
            <person name="Wang Y."/>
            <person name="Zhang L."/>
            <person name="Carpita N.C."/>
            <person name="Freeling M."/>
            <person name="Gingle A.R."/>
            <person name="Hash C.T."/>
            <person name="Keller B."/>
            <person name="Klein P."/>
            <person name="Kresovich S."/>
            <person name="McCann M.C."/>
            <person name="Ming R."/>
            <person name="Peterson D.G."/>
            <person name="Mehboob-ur-Rahman"/>
            <person name="Ware D."/>
            <person name="Westhoff P."/>
            <person name="Mayer K.F."/>
            <person name="Messing J."/>
            <person name="Rokhsar D.S."/>
        </authorList>
    </citation>
    <scope>NUCLEOTIDE SEQUENCE [LARGE SCALE GENOMIC DNA]</scope>
    <source>
        <strain evidence="3">cv. BTx623</strain>
    </source>
</reference>
<proteinExistence type="predicted"/>
<dbReference type="AlphaFoldDB" id="A0A1B6PTP0"/>
<feature type="region of interest" description="Disordered" evidence="1">
    <location>
        <begin position="43"/>
        <end position="122"/>
    </location>
</feature>
<reference evidence="3" key="2">
    <citation type="journal article" date="2018" name="Plant J.">
        <title>The Sorghum bicolor reference genome: improved assembly, gene annotations, a transcriptome atlas, and signatures of genome organization.</title>
        <authorList>
            <person name="McCormick R.F."/>
            <person name="Truong S.K."/>
            <person name="Sreedasyam A."/>
            <person name="Jenkins J."/>
            <person name="Shu S."/>
            <person name="Sims D."/>
            <person name="Kennedy M."/>
            <person name="Amirebrahimi M."/>
            <person name="Weers B.D."/>
            <person name="McKinley B."/>
            <person name="Mattison A."/>
            <person name="Morishige D.T."/>
            <person name="Grimwood J."/>
            <person name="Schmutz J."/>
            <person name="Mullet J.E."/>
        </authorList>
    </citation>
    <scope>NUCLEOTIDE SEQUENCE [LARGE SCALE GENOMIC DNA]</scope>
    <source>
        <strain evidence="3">cv. BTx623</strain>
    </source>
</reference>
<evidence type="ECO:0000313" key="2">
    <source>
        <dbReference type="EMBL" id="KXG29011.1"/>
    </source>
</evidence>
<protein>
    <submittedName>
        <fullName evidence="2">Uncharacterized protein</fullName>
    </submittedName>
</protein>
<dbReference type="InParanoid" id="A0A1B6PTP0"/>
<evidence type="ECO:0000313" key="3">
    <source>
        <dbReference type="Proteomes" id="UP000000768"/>
    </source>
</evidence>
<organism evidence="2 3">
    <name type="scientific">Sorghum bicolor</name>
    <name type="common">Sorghum</name>
    <name type="synonym">Sorghum vulgare</name>
    <dbReference type="NCBI Taxonomy" id="4558"/>
    <lineage>
        <taxon>Eukaryota</taxon>
        <taxon>Viridiplantae</taxon>
        <taxon>Streptophyta</taxon>
        <taxon>Embryophyta</taxon>
        <taxon>Tracheophyta</taxon>
        <taxon>Spermatophyta</taxon>
        <taxon>Magnoliopsida</taxon>
        <taxon>Liliopsida</taxon>
        <taxon>Poales</taxon>
        <taxon>Poaceae</taxon>
        <taxon>PACMAD clade</taxon>
        <taxon>Panicoideae</taxon>
        <taxon>Andropogonodae</taxon>
        <taxon>Andropogoneae</taxon>
        <taxon>Sorghinae</taxon>
        <taxon>Sorghum</taxon>
    </lineage>
</organism>
<accession>A0A1B6PTP0</accession>
<dbReference type="EMBL" id="CM000764">
    <property type="protein sequence ID" value="KXG29011.1"/>
    <property type="molecule type" value="Genomic_DNA"/>
</dbReference>
<dbReference type="Proteomes" id="UP000000768">
    <property type="component" value="Chromosome 5"/>
</dbReference>
<dbReference type="Gramene" id="KXG29011">
    <property type="protein sequence ID" value="KXG29011"/>
    <property type="gene ID" value="SORBI_3005G198700"/>
</dbReference>
<name>A0A1B6PTP0_SORBI</name>
<keyword evidence="3" id="KW-1185">Reference proteome</keyword>